<evidence type="ECO:0000256" key="6">
    <source>
        <dbReference type="PIRSR" id="PIRSR601501-1"/>
    </source>
</evidence>
<dbReference type="InterPro" id="IPR001501">
    <property type="entry name" value="Ni-dep_hyd_lsu"/>
</dbReference>
<feature type="binding site" evidence="6">
    <location>
        <position position="55"/>
    </location>
    <ligand>
        <name>Mg(2+)</name>
        <dbReference type="ChEBI" id="CHEBI:18420"/>
    </ligand>
</feature>
<feature type="binding site" evidence="6">
    <location>
        <position position="77"/>
    </location>
    <ligand>
        <name>Fe cation</name>
        <dbReference type="ChEBI" id="CHEBI:24875"/>
    </ligand>
</feature>
<evidence type="ECO:0000256" key="5">
    <source>
        <dbReference type="ARBA" id="ARBA00023002"/>
    </source>
</evidence>
<reference evidence="8 9" key="1">
    <citation type="submission" date="2017-01" db="EMBL/GenBank/DDBJ databases">
        <title>Novel large sulfur bacteria in the metagenomes of groundwater-fed chemosynthetic microbial mats in the Lake Huron basin.</title>
        <authorList>
            <person name="Sharrar A.M."/>
            <person name="Flood B.E."/>
            <person name="Bailey J.V."/>
            <person name="Jones D.S."/>
            <person name="Biddanda B."/>
            <person name="Ruberg S.A."/>
            <person name="Marcus D.N."/>
            <person name="Dick G.J."/>
        </authorList>
    </citation>
    <scope>NUCLEOTIDE SEQUENCE [LARGE SCALE GENOMIC DNA]</scope>
    <source>
        <strain evidence="8">A7</strain>
    </source>
</reference>
<keyword evidence="5 7" id="KW-0560">Oxidoreductase</keyword>
<keyword evidence="6" id="KW-0408">Iron</keyword>
<gene>
    <name evidence="8" type="ORF">BWK72_13635</name>
</gene>
<feature type="binding site" evidence="6">
    <location>
        <position position="462"/>
    </location>
    <ligand>
        <name>Mg(2+)</name>
        <dbReference type="ChEBI" id="CHEBI:18420"/>
    </ligand>
</feature>
<keyword evidence="4 6" id="KW-0479">Metal-binding</keyword>
<accession>A0A1W9KSE3</accession>
<dbReference type="GO" id="GO:0008901">
    <property type="term" value="F:ferredoxin hydrogenase activity"/>
    <property type="evidence" value="ECO:0007669"/>
    <property type="project" value="InterPro"/>
</dbReference>
<dbReference type="Proteomes" id="UP000192505">
    <property type="component" value="Unassembled WGS sequence"/>
</dbReference>
<feature type="binding site" evidence="6">
    <location>
        <position position="456"/>
    </location>
    <ligand>
        <name>Ni(2+)</name>
        <dbReference type="ChEBI" id="CHEBI:49786"/>
    </ligand>
</feature>
<dbReference type="AlphaFoldDB" id="A0A1W9KSE3"/>
<comment type="cofactor">
    <cofactor evidence="6">
        <name>Fe cation</name>
        <dbReference type="ChEBI" id="CHEBI:24875"/>
    </cofactor>
</comment>
<keyword evidence="3 6" id="KW-0533">Nickel</keyword>
<dbReference type="GO" id="GO:0016151">
    <property type="term" value="F:nickel cation binding"/>
    <property type="evidence" value="ECO:0007669"/>
    <property type="project" value="InterPro"/>
</dbReference>
<feature type="binding site" evidence="6">
    <location>
        <position position="77"/>
    </location>
    <ligand>
        <name>Ni(2+)</name>
        <dbReference type="ChEBI" id="CHEBI:49786"/>
    </ligand>
</feature>
<dbReference type="Gene3D" id="1.10.645.10">
    <property type="entry name" value="Cytochrome-c3 Hydrogenase, chain B"/>
    <property type="match status" value="1"/>
</dbReference>
<protein>
    <submittedName>
        <fullName evidence="8">Ni/Fe hydrogenase subunit alpha</fullName>
    </submittedName>
</protein>
<name>A0A1W9KSE3_9BURK</name>
<dbReference type="EMBL" id="MTEI01000009">
    <property type="protein sequence ID" value="OQW87257.1"/>
    <property type="molecule type" value="Genomic_DNA"/>
</dbReference>
<dbReference type="SUPFAM" id="SSF56762">
    <property type="entry name" value="HydB/Nqo4-like"/>
    <property type="match status" value="1"/>
</dbReference>
<evidence type="ECO:0000313" key="9">
    <source>
        <dbReference type="Proteomes" id="UP000192505"/>
    </source>
</evidence>
<dbReference type="PANTHER" id="PTHR43600:SF2">
    <property type="entry name" value="F420-NON-REDUCING HYDROGENASE VHU SUBUNIT A"/>
    <property type="match status" value="1"/>
</dbReference>
<organism evidence="8 9">
    <name type="scientific">Rhodoferax ferrireducens</name>
    <dbReference type="NCBI Taxonomy" id="192843"/>
    <lineage>
        <taxon>Bacteria</taxon>
        <taxon>Pseudomonadati</taxon>
        <taxon>Pseudomonadota</taxon>
        <taxon>Betaproteobacteria</taxon>
        <taxon>Burkholderiales</taxon>
        <taxon>Comamonadaceae</taxon>
        <taxon>Rhodoferax</taxon>
    </lineage>
</organism>
<evidence type="ECO:0000256" key="7">
    <source>
        <dbReference type="RuleBase" id="RU003896"/>
    </source>
</evidence>
<evidence type="ECO:0000256" key="4">
    <source>
        <dbReference type="ARBA" id="ARBA00022723"/>
    </source>
</evidence>
<dbReference type="PROSITE" id="PS00508">
    <property type="entry name" value="NI_HGENASE_L_2"/>
    <property type="match status" value="1"/>
</dbReference>
<feature type="binding site" evidence="6">
    <location>
        <position position="410"/>
    </location>
    <ligand>
        <name>Mg(2+)</name>
        <dbReference type="ChEBI" id="CHEBI:18420"/>
    </ligand>
</feature>
<comment type="cofactor">
    <cofactor evidence="1 6">
        <name>Ni(2+)</name>
        <dbReference type="ChEBI" id="CHEBI:49786"/>
    </cofactor>
</comment>
<feature type="binding site" evidence="6">
    <location>
        <position position="74"/>
    </location>
    <ligand>
        <name>Ni(2+)</name>
        <dbReference type="ChEBI" id="CHEBI:49786"/>
    </ligand>
</feature>
<comment type="caution">
    <text evidence="8">The sequence shown here is derived from an EMBL/GenBank/DDBJ whole genome shotgun (WGS) entry which is preliminary data.</text>
</comment>
<dbReference type="InterPro" id="IPR018194">
    <property type="entry name" value="Ni-dep_hyd_lsu_Ni_BS"/>
</dbReference>
<dbReference type="Pfam" id="PF00374">
    <property type="entry name" value="NiFeSe_Hases"/>
    <property type="match status" value="2"/>
</dbReference>
<comment type="similarity">
    <text evidence="2 7">Belongs to the [NiFe]/[NiFeSe] hydrogenase large subunit family.</text>
</comment>
<feature type="binding site" evidence="6">
    <location>
        <position position="459"/>
    </location>
    <ligand>
        <name>Fe cation</name>
        <dbReference type="ChEBI" id="CHEBI:24875"/>
    </ligand>
</feature>
<evidence type="ECO:0000256" key="1">
    <source>
        <dbReference type="ARBA" id="ARBA00001967"/>
    </source>
</evidence>
<evidence type="ECO:0000256" key="3">
    <source>
        <dbReference type="ARBA" id="ARBA00022596"/>
    </source>
</evidence>
<keyword evidence="6" id="KW-0460">Magnesium</keyword>
<dbReference type="InterPro" id="IPR029014">
    <property type="entry name" value="NiFe-Hase_large"/>
</dbReference>
<dbReference type="PANTHER" id="PTHR43600">
    <property type="entry name" value="COENZYME F420 HYDROGENASE, SUBUNIT ALPHA"/>
    <property type="match status" value="1"/>
</dbReference>
<dbReference type="PROSITE" id="PS00507">
    <property type="entry name" value="NI_HGENASE_L_1"/>
    <property type="match status" value="1"/>
</dbReference>
<evidence type="ECO:0000256" key="2">
    <source>
        <dbReference type="ARBA" id="ARBA00009292"/>
    </source>
</evidence>
<evidence type="ECO:0000313" key="8">
    <source>
        <dbReference type="EMBL" id="OQW87257.1"/>
    </source>
</evidence>
<sequence length="495" mass="54981">MTFALETAANPQGLRRVAIDPVSRVEGHGKVTLLLDEHNHIQQARLHIVEFRGFEKFIEGRPYWEVPVMVQRLCGICPVSHHLAAAKALDRVLGATPVSASANAVRRLMHYGQMLQSHALHFFHLSSPDLLFGFDSEVAQRNIVGVAQAHPEIAKKGILLRKFGQEVIRITAGKRVHGTGAVPGGINKLVTREERDSLLRDLPQMLQWAQEAVTIVKQLHAQNPALYNSFGNFPSNLMSLVRPDGALDFYDGVLRVRDAQGQVLFDGVADQRYLELIEEEVRPWSYMKFPHLKSLGKERGWYRVGPLARVQNCDFIPSEHAEIERQAFVDWGQGELVQASLAYHWARLIELLHCVEVIGELLNDPALLSGDLLTSGVRQRSGVGIIEAPRGTLIHDYDVGDDDLVTRCNLIVSTTHNNQAMNEAVRSVAREYLDGQELTEGLLNHIEVAIRAYDPCLSCATHALGQMPLQVTLLAADGTQMDQVRKAATGEVTRG</sequence>
<proteinExistence type="inferred from homology"/>